<protein>
    <submittedName>
        <fullName evidence="1">Uncharacterized protein</fullName>
    </submittedName>
</protein>
<dbReference type="Proteomes" id="UP001162992">
    <property type="component" value="Chromosome 5"/>
</dbReference>
<reference evidence="2" key="1">
    <citation type="journal article" date="2024" name="Proc. Natl. Acad. Sci. U.S.A.">
        <title>Extraordinary preservation of gene collinearity over three hundred million years revealed in homosporous lycophytes.</title>
        <authorList>
            <person name="Li C."/>
            <person name="Wickell D."/>
            <person name="Kuo L.Y."/>
            <person name="Chen X."/>
            <person name="Nie B."/>
            <person name="Liao X."/>
            <person name="Peng D."/>
            <person name="Ji J."/>
            <person name="Jenkins J."/>
            <person name="Williams M."/>
            <person name="Shu S."/>
            <person name="Plott C."/>
            <person name="Barry K."/>
            <person name="Rajasekar S."/>
            <person name="Grimwood J."/>
            <person name="Han X."/>
            <person name="Sun S."/>
            <person name="Hou Z."/>
            <person name="He W."/>
            <person name="Dai G."/>
            <person name="Sun C."/>
            <person name="Schmutz J."/>
            <person name="Leebens-Mack J.H."/>
            <person name="Li F.W."/>
            <person name="Wang L."/>
        </authorList>
    </citation>
    <scope>NUCLEOTIDE SEQUENCE [LARGE SCALE GENOMIC DNA]</scope>
    <source>
        <strain evidence="2">cv. PW_Plant_1</strain>
    </source>
</reference>
<sequence>MAPCYPNLYPWGCSMASWAALSPAVASPSHTLCVFTSSSLWDVHKLCLLGRSKSSTNLCQQRSDQRRPCKMFKTMTRVFVRPFAAREPSADRRVCSIKIRDEAGNLTVNLAVSWSLLGSLSLSVPIGVAADMDSFSNLLPMSSSQGMTILTFLDPGNAALASNILGPLLAAFNLLFIIRIVMSWYPQLPVNKLPYVIAYAPTEPVLAPTRKLIPPVGGVDISPVIWVALVSFSNEILLGQQGLLVLLSQQQP</sequence>
<proteinExistence type="predicted"/>
<gene>
    <name evidence="1" type="ORF">O6H91_05G061300</name>
</gene>
<name>A0ACC2DNR8_DIPCM</name>
<evidence type="ECO:0000313" key="1">
    <source>
        <dbReference type="EMBL" id="KAJ7555929.1"/>
    </source>
</evidence>
<comment type="caution">
    <text evidence="1">The sequence shown here is derived from an EMBL/GenBank/DDBJ whole genome shotgun (WGS) entry which is preliminary data.</text>
</comment>
<accession>A0ACC2DNR8</accession>
<evidence type="ECO:0000313" key="2">
    <source>
        <dbReference type="Proteomes" id="UP001162992"/>
    </source>
</evidence>
<keyword evidence="2" id="KW-1185">Reference proteome</keyword>
<dbReference type="EMBL" id="CM055096">
    <property type="protein sequence ID" value="KAJ7555929.1"/>
    <property type="molecule type" value="Genomic_DNA"/>
</dbReference>
<organism evidence="1 2">
    <name type="scientific">Diphasiastrum complanatum</name>
    <name type="common">Issler's clubmoss</name>
    <name type="synonym">Lycopodium complanatum</name>
    <dbReference type="NCBI Taxonomy" id="34168"/>
    <lineage>
        <taxon>Eukaryota</taxon>
        <taxon>Viridiplantae</taxon>
        <taxon>Streptophyta</taxon>
        <taxon>Embryophyta</taxon>
        <taxon>Tracheophyta</taxon>
        <taxon>Lycopodiopsida</taxon>
        <taxon>Lycopodiales</taxon>
        <taxon>Lycopodiaceae</taxon>
        <taxon>Lycopodioideae</taxon>
        <taxon>Diphasiastrum</taxon>
    </lineage>
</organism>